<dbReference type="AlphaFoldDB" id="K5WJ47"/>
<dbReference type="GO" id="GO:0000502">
    <property type="term" value="C:proteasome complex"/>
    <property type="evidence" value="ECO:0007669"/>
    <property type="project" value="UniProtKB-KW"/>
</dbReference>
<keyword evidence="8" id="KW-0647">Proteasome</keyword>
<reference evidence="14 15" key="1">
    <citation type="journal article" date="2012" name="BMC Genomics">
        <title>Comparative genomics of the white-rot fungi, Phanerochaete carnosa and P. chrysosporium, to elucidate the genetic basis of the distinct wood types they colonize.</title>
        <authorList>
            <person name="Suzuki H."/>
            <person name="MacDonald J."/>
            <person name="Syed K."/>
            <person name="Salamov A."/>
            <person name="Hori C."/>
            <person name="Aerts A."/>
            <person name="Henrissat B."/>
            <person name="Wiebenga A."/>
            <person name="vanKuyk P.A."/>
            <person name="Barry K."/>
            <person name="Lindquist E."/>
            <person name="LaButti K."/>
            <person name="Lapidus A."/>
            <person name="Lucas S."/>
            <person name="Coutinho P."/>
            <person name="Gong Y."/>
            <person name="Samejima M."/>
            <person name="Mahadevan R."/>
            <person name="Abou-Zaid M."/>
            <person name="de Vries R.P."/>
            <person name="Igarashi K."/>
            <person name="Yadav J.S."/>
            <person name="Grigoriev I.V."/>
            <person name="Master E.R."/>
        </authorList>
    </citation>
    <scope>NUCLEOTIDE SEQUENCE [LARGE SCALE GENOMIC DNA]</scope>
    <source>
        <strain evidence="14 15">HHB-10118-sp</strain>
    </source>
</reference>
<dbReference type="GO" id="GO:0004866">
    <property type="term" value="F:endopeptidase inhibitor activity"/>
    <property type="evidence" value="ECO:0007669"/>
    <property type="project" value="InterPro"/>
</dbReference>
<dbReference type="STRING" id="650164.K5WJ47"/>
<evidence type="ECO:0000313" key="14">
    <source>
        <dbReference type="EMBL" id="EKM59395.1"/>
    </source>
</evidence>
<dbReference type="HOGENOM" id="CLU_044125_0_0_1"/>
<keyword evidence="5" id="KW-0963">Cytoplasm</keyword>
<comment type="subcellular location">
    <subcellularLocation>
        <location evidence="2">Cytoplasm</location>
    </subcellularLocation>
    <subcellularLocation>
        <location evidence="1">Endoplasmic reticulum</location>
    </subcellularLocation>
</comment>
<evidence type="ECO:0000256" key="1">
    <source>
        <dbReference type="ARBA" id="ARBA00004240"/>
    </source>
</evidence>
<feature type="compositionally biased region" description="Pro residues" evidence="11">
    <location>
        <begin position="231"/>
        <end position="241"/>
    </location>
</feature>
<feature type="compositionally biased region" description="Gly residues" evidence="11">
    <location>
        <begin position="293"/>
        <end position="321"/>
    </location>
</feature>
<dbReference type="InterPro" id="IPR021625">
    <property type="entry name" value="PI31_Prot_N"/>
</dbReference>
<gene>
    <name evidence="14" type="ORF">PHACADRAFT_86639</name>
</gene>
<feature type="region of interest" description="Disordered" evidence="11">
    <location>
        <begin position="173"/>
        <end position="246"/>
    </location>
</feature>
<dbReference type="InParanoid" id="K5WJ47"/>
<dbReference type="Proteomes" id="UP000008370">
    <property type="component" value="Unassembled WGS sequence"/>
</dbReference>
<keyword evidence="15" id="KW-1185">Reference proteome</keyword>
<dbReference type="EMBL" id="JH930469">
    <property type="protein sequence ID" value="EKM59395.1"/>
    <property type="molecule type" value="Genomic_DNA"/>
</dbReference>
<dbReference type="GO" id="GO:0070628">
    <property type="term" value="F:proteasome binding"/>
    <property type="evidence" value="ECO:0007669"/>
    <property type="project" value="InterPro"/>
</dbReference>
<dbReference type="GO" id="GO:0043161">
    <property type="term" value="P:proteasome-mediated ubiquitin-dependent protein catabolic process"/>
    <property type="evidence" value="ECO:0007669"/>
    <property type="project" value="InterPro"/>
</dbReference>
<dbReference type="Pfam" id="PF11566">
    <property type="entry name" value="PI31_Prot_N"/>
    <property type="match status" value="1"/>
</dbReference>
<evidence type="ECO:0000256" key="6">
    <source>
        <dbReference type="ARBA" id="ARBA00022553"/>
    </source>
</evidence>
<name>K5WJ47_PHACS</name>
<protein>
    <submittedName>
        <fullName evidence="14">Uncharacterized protein</fullName>
    </submittedName>
</protein>
<feature type="domain" description="PI31 proteasome regulator C-terminal" evidence="12">
    <location>
        <begin position="222"/>
        <end position="293"/>
    </location>
</feature>
<keyword evidence="6" id="KW-0597">Phosphoprotein</keyword>
<accession>K5WJ47</accession>
<dbReference type="PANTHER" id="PTHR13266:SF1">
    <property type="entry name" value="PROTEASOME INHIBITOR PI31 SUBUNIT"/>
    <property type="match status" value="1"/>
</dbReference>
<evidence type="ECO:0000313" key="15">
    <source>
        <dbReference type="Proteomes" id="UP000008370"/>
    </source>
</evidence>
<evidence type="ECO:0000256" key="8">
    <source>
        <dbReference type="ARBA" id="ARBA00022942"/>
    </source>
</evidence>
<proteinExistence type="inferred from homology"/>
<feature type="domain" description="PI31 proteasome regulator N-terminal" evidence="13">
    <location>
        <begin position="23"/>
        <end position="173"/>
    </location>
</feature>
<evidence type="ECO:0000259" key="12">
    <source>
        <dbReference type="Pfam" id="PF08577"/>
    </source>
</evidence>
<evidence type="ECO:0000256" key="10">
    <source>
        <dbReference type="ARBA" id="ARBA00024805"/>
    </source>
</evidence>
<evidence type="ECO:0000256" key="2">
    <source>
        <dbReference type="ARBA" id="ARBA00004496"/>
    </source>
</evidence>
<dbReference type="Gene3D" id="3.40.1000.30">
    <property type="match status" value="1"/>
</dbReference>
<evidence type="ECO:0000256" key="11">
    <source>
        <dbReference type="SAM" id="MobiDB-lite"/>
    </source>
</evidence>
<dbReference type="InterPro" id="IPR045128">
    <property type="entry name" value="PI31-like"/>
</dbReference>
<dbReference type="RefSeq" id="XP_007391956.1">
    <property type="nucleotide sequence ID" value="XM_007391894.1"/>
</dbReference>
<evidence type="ECO:0000256" key="4">
    <source>
        <dbReference type="ARBA" id="ARBA00022481"/>
    </source>
</evidence>
<comment type="similarity">
    <text evidence="3">Belongs to the proteasome inhibitor PI31 family.</text>
</comment>
<dbReference type="GO" id="GO:0005783">
    <property type="term" value="C:endoplasmic reticulum"/>
    <property type="evidence" value="ECO:0007669"/>
    <property type="project" value="UniProtKB-SubCell"/>
</dbReference>
<keyword evidence="9" id="KW-0007">Acetylation</keyword>
<evidence type="ECO:0000256" key="7">
    <source>
        <dbReference type="ARBA" id="ARBA00022824"/>
    </source>
</evidence>
<feature type="region of interest" description="Disordered" evidence="11">
    <location>
        <begin position="289"/>
        <end position="334"/>
    </location>
</feature>
<dbReference type="Pfam" id="PF08577">
    <property type="entry name" value="PI31_Prot_C"/>
    <property type="match status" value="1"/>
</dbReference>
<evidence type="ECO:0000256" key="5">
    <source>
        <dbReference type="ARBA" id="ARBA00022490"/>
    </source>
</evidence>
<keyword evidence="7" id="KW-0256">Endoplasmic reticulum</keyword>
<evidence type="ECO:0000256" key="3">
    <source>
        <dbReference type="ARBA" id="ARBA00006405"/>
    </source>
</evidence>
<evidence type="ECO:0000259" key="13">
    <source>
        <dbReference type="Pfam" id="PF11566"/>
    </source>
</evidence>
<sequence length="344" mass="36448">MSLSILDPSVLTAKLPKLLPKENQTLKSPQDGLVTLTHTALTVLGFRLVGVDDSSSQGIYEDNVLPEGWNAHGPGHYTLRYKHEQSSLEFVLKLAKLGTRFTTNAIAVETDKIASLDIPANDFTSPSFFPQDPSAADAQPLVHGFISSNRITDFISQFQLMIVQKLVPGLRKEGYTEQSESSAVQAGPSNQPPPARPQPVLPPQGPNETDPMRVPIRNPLEIGRSDREPFPRNPFAPPPLFPGNEGDGMFVGPNHPIFGAGVGGRGGRGPWGGDGFLPPLGAPPGARFDPVGPGLGPFPGGPIPGRGPGAGRGGRMPGSGNTGDSDFDDFPPPGVSFYSFNMHS</sequence>
<comment type="function">
    <text evidence="10">Plays an important role in control of proteasome function. Inhibits the hydrolysis of protein and peptide substrates by the 20S proteasome. Also inhibits the activation of the proteasome by the proteasome regulatory proteins PA700 and PA28.</text>
</comment>
<dbReference type="KEGG" id="pco:PHACADRAFT_86639"/>
<evidence type="ECO:0000256" key="9">
    <source>
        <dbReference type="ARBA" id="ARBA00022990"/>
    </source>
</evidence>
<keyword evidence="4" id="KW-0488">Methylation</keyword>
<dbReference type="OrthoDB" id="68090at2759"/>
<dbReference type="GeneID" id="18920552"/>
<feature type="compositionally biased region" description="Pro residues" evidence="11">
    <location>
        <begin position="190"/>
        <end position="205"/>
    </location>
</feature>
<dbReference type="PANTHER" id="PTHR13266">
    <property type="entry name" value="PROTEASOME INHIBITOR"/>
    <property type="match status" value="1"/>
</dbReference>
<dbReference type="InterPro" id="IPR013886">
    <property type="entry name" value="PI31_Prot_C"/>
</dbReference>
<organism evidence="14 15">
    <name type="scientific">Phanerochaete carnosa (strain HHB-10118-sp)</name>
    <name type="common">White-rot fungus</name>
    <name type="synonym">Peniophora carnosa</name>
    <dbReference type="NCBI Taxonomy" id="650164"/>
    <lineage>
        <taxon>Eukaryota</taxon>
        <taxon>Fungi</taxon>
        <taxon>Dikarya</taxon>
        <taxon>Basidiomycota</taxon>
        <taxon>Agaricomycotina</taxon>
        <taxon>Agaricomycetes</taxon>
        <taxon>Polyporales</taxon>
        <taxon>Phanerochaetaceae</taxon>
        <taxon>Phanerochaete</taxon>
    </lineage>
</organism>